<dbReference type="Pfam" id="PF09335">
    <property type="entry name" value="VTT_dom"/>
    <property type="match status" value="1"/>
</dbReference>
<feature type="transmembrane region" description="Helical" evidence="1">
    <location>
        <begin position="165"/>
        <end position="184"/>
    </location>
</feature>
<name>A0A1F5X194_9BACT</name>
<proteinExistence type="predicted"/>
<organism evidence="3 4">
    <name type="scientific">Candidatus Giovannonibacteria bacterium RIFCSPLOWO2_01_FULL_45_34</name>
    <dbReference type="NCBI Taxonomy" id="1798351"/>
    <lineage>
        <taxon>Bacteria</taxon>
        <taxon>Candidatus Giovannoniibacteriota</taxon>
    </lineage>
</organism>
<keyword evidence="1" id="KW-0812">Transmembrane</keyword>
<evidence type="ECO:0000259" key="2">
    <source>
        <dbReference type="Pfam" id="PF09335"/>
    </source>
</evidence>
<dbReference type="Proteomes" id="UP000178114">
    <property type="component" value="Unassembled WGS sequence"/>
</dbReference>
<protein>
    <recommendedName>
        <fullName evidence="2">VTT domain-containing protein</fullName>
    </recommendedName>
</protein>
<feature type="domain" description="VTT" evidence="2">
    <location>
        <begin position="66"/>
        <end position="179"/>
    </location>
</feature>
<evidence type="ECO:0000313" key="3">
    <source>
        <dbReference type="EMBL" id="OGF81666.1"/>
    </source>
</evidence>
<sequence length="195" mass="21453">MTRKQKQFFIGAASVLFFVGLSVYVFVYLSPEKIINWVGVNNAYALLFVTAVLGGFTIFNVIPYHLLLVTFASGGLNPLFLGVLAATGVMLGDSTSFFVGYQGSAIMPEKVGRWFGMLYRVAQARPKLFMLLCFVYSSLLPMSNDFITIPAGLARLPFWKTMTPLFLGNIIFNVTLAFLAAHAFDFGQLAKLAGF</sequence>
<evidence type="ECO:0000313" key="4">
    <source>
        <dbReference type="Proteomes" id="UP000178114"/>
    </source>
</evidence>
<feature type="transmembrane region" description="Helical" evidence="1">
    <location>
        <begin position="7"/>
        <end position="31"/>
    </location>
</feature>
<feature type="transmembrane region" description="Helical" evidence="1">
    <location>
        <begin position="79"/>
        <end position="101"/>
    </location>
</feature>
<dbReference type="STRING" id="1798351.A2930_04180"/>
<dbReference type="InterPro" id="IPR032816">
    <property type="entry name" value="VTT_dom"/>
</dbReference>
<keyword evidence="1" id="KW-0472">Membrane</keyword>
<accession>A0A1F5X194</accession>
<evidence type="ECO:0000256" key="1">
    <source>
        <dbReference type="SAM" id="Phobius"/>
    </source>
</evidence>
<keyword evidence="1" id="KW-1133">Transmembrane helix</keyword>
<reference evidence="3 4" key="1">
    <citation type="journal article" date="2016" name="Nat. Commun.">
        <title>Thousands of microbial genomes shed light on interconnected biogeochemical processes in an aquifer system.</title>
        <authorList>
            <person name="Anantharaman K."/>
            <person name="Brown C.T."/>
            <person name="Hug L.A."/>
            <person name="Sharon I."/>
            <person name="Castelle C.J."/>
            <person name="Probst A.J."/>
            <person name="Thomas B.C."/>
            <person name="Singh A."/>
            <person name="Wilkins M.J."/>
            <person name="Karaoz U."/>
            <person name="Brodie E.L."/>
            <person name="Williams K.H."/>
            <person name="Hubbard S.S."/>
            <person name="Banfield J.F."/>
        </authorList>
    </citation>
    <scope>NUCLEOTIDE SEQUENCE [LARGE SCALE GENOMIC DNA]</scope>
</reference>
<dbReference type="AlphaFoldDB" id="A0A1F5X194"/>
<feature type="transmembrane region" description="Helical" evidence="1">
    <location>
        <begin position="43"/>
        <end position="67"/>
    </location>
</feature>
<comment type="caution">
    <text evidence="3">The sequence shown here is derived from an EMBL/GenBank/DDBJ whole genome shotgun (WGS) entry which is preliminary data.</text>
</comment>
<feature type="transmembrane region" description="Helical" evidence="1">
    <location>
        <begin position="128"/>
        <end position="153"/>
    </location>
</feature>
<gene>
    <name evidence="3" type="ORF">A2930_04180</name>
</gene>
<dbReference type="EMBL" id="MFID01000007">
    <property type="protein sequence ID" value="OGF81666.1"/>
    <property type="molecule type" value="Genomic_DNA"/>
</dbReference>